<feature type="transmembrane region" description="Helical" evidence="2">
    <location>
        <begin position="12"/>
        <end position="33"/>
    </location>
</feature>
<dbReference type="AlphaFoldDB" id="U6MXZ5"/>
<reference evidence="3" key="1">
    <citation type="submission" date="2013-10" db="EMBL/GenBank/DDBJ databases">
        <title>Genomic analysis of the causative agents of coccidiosis in chickens.</title>
        <authorList>
            <person name="Reid A.J."/>
            <person name="Blake D."/>
            <person name="Billington K."/>
            <person name="Browne H."/>
            <person name="Dunn M."/>
            <person name="Hung S."/>
            <person name="Kawahara F."/>
            <person name="Miranda-Saavedra D."/>
            <person name="Mourier T."/>
            <person name="Nagra H."/>
            <person name="Otto T.D."/>
            <person name="Rawlings N."/>
            <person name="Sanchez A."/>
            <person name="Sanders M."/>
            <person name="Subramaniam C."/>
            <person name="Tay Y."/>
            <person name="Dear P."/>
            <person name="Doerig C."/>
            <person name="Gruber A."/>
            <person name="Parkinson J."/>
            <person name="Shirley M."/>
            <person name="Wan K.L."/>
            <person name="Berriman M."/>
            <person name="Tomley F."/>
            <person name="Pain A."/>
        </authorList>
    </citation>
    <scope>NUCLEOTIDE SEQUENCE [LARGE SCALE GENOMIC DNA]</scope>
    <source>
        <strain evidence="3">Houghton</strain>
    </source>
</reference>
<evidence type="ECO:0000256" key="2">
    <source>
        <dbReference type="SAM" id="Phobius"/>
    </source>
</evidence>
<feature type="coiled-coil region" evidence="1">
    <location>
        <begin position="67"/>
        <end position="97"/>
    </location>
</feature>
<keyword evidence="2" id="KW-0812">Transmembrane</keyword>
<keyword evidence="1" id="KW-0175">Coiled coil</keyword>
<accession>U6MXZ5</accession>
<proteinExistence type="predicted"/>
<dbReference type="GeneID" id="25476449"/>
<evidence type="ECO:0000313" key="4">
    <source>
        <dbReference type="Proteomes" id="UP000030754"/>
    </source>
</evidence>
<reference evidence="3" key="2">
    <citation type="submission" date="2013-10" db="EMBL/GenBank/DDBJ databases">
        <authorList>
            <person name="Aslett M."/>
        </authorList>
    </citation>
    <scope>NUCLEOTIDE SEQUENCE [LARGE SCALE GENOMIC DNA]</scope>
    <source>
        <strain evidence="3">Houghton</strain>
    </source>
</reference>
<keyword evidence="4" id="KW-1185">Reference proteome</keyword>
<dbReference type="EMBL" id="HG725657">
    <property type="protein sequence ID" value="CDJ69102.1"/>
    <property type="molecule type" value="Genomic_DNA"/>
</dbReference>
<evidence type="ECO:0000256" key="1">
    <source>
        <dbReference type="SAM" id="Coils"/>
    </source>
</evidence>
<name>U6MXZ5_9EIME</name>
<sequence length="211" mass="23407">MLRWPRLTARVFVLFLLCFSLYFIGPVAAVLYLRGFSSLRRRATVQEQQQDVGVSVHWRVFFAASRRERLLRELQQLQQLQQTLQQQQQQQQQHFRLRPHAALRQRILKELFGWEIICLNATKVAALLHPAAEQLLLQRVAAAARKAPLPSILTAAGAAAAGAAAARAAAARAAAGAAAAGVTWETAKEPQLLRAAAAAQLQQELFIIFNE</sequence>
<keyword evidence="2" id="KW-0472">Membrane</keyword>
<dbReference type="OrthoDB" id="348893at2759"/>
<evidence type="ECO:0000313" key="3">
    <source>
        <dbReference type="EMBL" id="CDJ69102.1"/>
    </source>
</evidence>
<keyword evidence="2" id="KW-1133">Transmembrane helix</keyword>
<gene>
    <name evidence="3" type="ORF">ENH_00063110</name>
</gene>
<dbReference type="RefSeq" id="XP_013437569.1">
    <property type="nucleotide sequence ID" value="XM_013582115.1"/>
</dbReference>
<dbReference type="Proteomes" id="UP000030754">
    <property type="component" value="Unassembled WGS sequence"/>
</dbReference>
<organism evidence="3 4">
    <name type="scientific">Eimeria necatrix</name>
    <dbReference type="NCBI Taxonomy" id="51315"/>
    <lineage>
        <taxon>Eukaryota</taxon>
        <taxon>Sar</taxon>
        <taxon>Alveolata</taxon>
        <taxon>Apicomplexa</taxon>
        <taxon>Conoidasida</taxon>
        <taxon>Coccidia</taxon>
        <taxon>Eucoccidiorida</taxon>
        <taxon>Eimeriorina</taxon>
        <taxon>Eimeriidae</taxon>
        <taxon>Eimeria</taxon>
    </lineage>
</organism>
<dbReference type="VEuPathDB" id="ToxoDB:ENH_00063110"/>
<protein>
    <submittedName>
        <fullName evidence="3">SOH1 domain-containing protein, putative</fullName>
    </submittedName>
</protein>